<proteinExistence type="predicted"/>
<organism evidence="1 2">
    <name type="scientific">Candidatus Nanosyncoccus alces</name>
    <dbReference type="NCBI Taxonomy" id="2171997"/>
    <lineage>
        <taxon>Bacteria</taxon>
        <taxon>Candidatus Saccharimonadota</taxon>
        <taxon>Candidatus Nanosyncoccalia</taxon>
        <taxon>Candidatus Nanosyncoccales</taxon>
        <taxon>Candidatus Nanosyncoccaceae</taxon>
        <taxon>Candidatus Nanosyncoccus</taxon>
    </lineage>
</organism>
<dbReference type="EMBL" id="PRLM01000006">
    <property type="protein sequence ID" value="RYC74577.1"/>
    <property type="molecule type" value="Genomic_DNA"/>
</dbReference>
<accession>A0ABY0FLI7</accession>
<dbReference type="SUPFAM" id="SSF46785">
    <property type="entry name" value="Winged helix' DNA-binding domain"/>
    <property type="match status" value="1"/>
</dbReference>
<name>A0ABY0FLI7_9BACT</name>
<dbReference type="Proteomes" id="UP001191019">
    <property type="component" value="Unassembled WGS sequence"/>
</dbReference>
<sequence length="96" mass="11029">MLDIFVTSRVRRKIIVVFAKYPDFKTHVRGLAKLIKEDPGNIQRELNRMAEGKFLIVTKKGKTKIYQTNKQFPILKELQSIVIKSQKGSKPSKTIG</sequence>
<dbReference type="RefSeq" id="WP_129735476.1">
    <property type="nucleotide sequence ID" value="NZ_PRLM01000006.1"/>
</dbReference>
<dbReference type="InterPro" id="IPR036390">
    <property type="entry name" value="WH_DNA-bd_sf"/>
</dbReference>
<comment type="caution">
    <text evidence="1">The sequence shown here is derived from an EMBL/GenBank/DDBJ whole genome shotgun (WGS) entry which is preliminary data.</text>
</comment>
<evidence type="ECO:0000313" key="1">
    <source>
        <dbReference type="EMBL" id="RYC74577.1"/>
    </source>
</evidence>
<gene>
    <name evidence="1" type="ORF">G3RUM_00734</name>
</gene>
<protein>
    <recommendedName>
        <fullName evidence="3">ArsR family transcriptional regulator</fullName>
    </recommendedName>
</protein>
<evidence type="ECO:0000313" key="2">
    <source>
        <dbReference type="Proteomes" id="UP001191019"/>
    </source>
</evidence>
<reference evidence="1 2" key="2">
    <citation type="journal article" date="2020" name="Cell Rep.">
        <title>Acquisition and Adaptation of Ultra-small Parasitic Reduced Genome Bacteria to Mammalian Hosts.</title>
        <authorList>
            <person name="McLean J.S."/>
            <person name="Bor B."/>
            <person name="Kerns K.A."/>
            <person name="Liu Q."/>
            <person name="To T.T."/>
            <person name="Solden L."/>
            <person name="Hendrickson E.L."/>
            <person name="Wrighton K."/>
            <person name="Shi W."/>
            <person name="He X."/>
        </authorList>
    </citation>
    <scope>NUCLEOTIDE SEQUENCE [LARGE SCALE GENOMIC DNA]</scope>
    <source>
        <strain evidence="1 2">TM7_G3_2_Rum_HOT_351B</strain>
    </source>
</reference>
<reference evidence="1 2" key="1">
    <citation type="journal article" date="2018" name="bioRxiv">
        <title>Evidence of independent acquisition and adaption of ultra-small bacteria to human hosts across the highly diverse yet reduced genomes of the phylum Saccharibacteria.</title>
        <authorList>
            <person name="McLean J.S."/>
            <person name="Bor B."/>
            <person name="To T.T."/>
            <person name="Liu Q."/>
            <person name="Kearns K.A."/>
            <person name="Solden L.M."/>
            <person name="Wrighton K.C."/>
            <person name="He X."/>
            <person name="Shi W."/>
        </authorList>
    </citation>
    <scope>NUCLEOTIDE SEQUENCE [LARGE SCALE GENOMIC DNA]</scope>
    <source>
        <strain evidence="1 2">TM7_G3_2_Rum_HOT_351B</strain>
    </source>
</reference>
<evidence type="ECO:0008006" key="3">
    <source>
        <dbReference type="Google" id="ProtNLM"/>
    </source>
</evidence>
<keyword evidence="2" id="KW-1185">Reference proteome</keyword>